<dbReference type="EMBL" id="CAJPIZ010013276">
    <property type="protein sequence ID" value="CAG2114168.1"/>
    <property type="molecule type" value="Genomic_DNA"/>
</dbReference>
<dbReference type="PROSITE" id="PS50102">
    <property type="entry name" value="RRM"/>
    <property type="match status" value="1"/>
</dbReference>
<dbReference type="InterPro" id="IPR039171">
    <property type="entry name" value="Cwc2/Slt11"/>
</dbReference>
<keyword evidence="12" id="KW-0508">mRNA splicing</keyword>
<keyword evidence="13" id="KW-0539">Nucleus</keyword>
<evidence type="ECO:0000259" key="17">
    <source>
        <dbReference type="PROSITE" id="PS50102"/>
    </source>
</evidence>
<name>A0A7R9Q648_9ACAR</name>
<evidence type="ECO:0000256" key="9">
    <source>
        <dbReference type="ARBA" id="ARBA00022771"/>
    </source>
</evidence>
<dbReference type="Gene3D" id="3.30.1370.210">
    <property type="match status" value="1"/>
</dbReference>
<dbReference type="FunFam" id="3.30.70.330:FF:000476">
    <property type="entry name" value="Zinc finger CCCH domain-containing protein 4"/>
    <property type="match status" value="1"/>
</dbReference>
<dbReference type="InterPro" id="IPR036855">
    <property type="entry name" value="Znf_CCCH_sf"/>
</dbReference>
<dbReference type="PANTHER" id="PTHR14089:SF6">
    <property type="entry name" value="PRE-MRNA-SPLICING FACTOR RBM22"/>
    <property type="match status" value="1"/>
</dbReference>
<keyword evidence="11 15" id="KW-0694">RNA-binding</keyword>
<feature type="domain" description="RRM" evidence="17">
    <location>
        <begin position="198"/>
        <end position="271"/>
    </location>
</feature>
<evidence type="ECO:0000256" key="13">
    <source>
        <dbReference type="ARBA" id="ARBA00023242"/>
    </source>
</evidence>
<feature type="zinc finger region" description="C3H1-type" evidence="16">
    <location>
        <begin position="125"/>
        <end position="152"/>
    </location>
</feature>
<evidence type="ECO:0000256" key="1">
    <source>
        <dbReference type="ARBA" id="ARBA00004123"/>
    </source>
</evidence>
<dbReference type="GO" id="GO:0000974">
    <property type="term" value="C:Prp19 complex"/>
    <property type="evidence" value="ECO:0007669"/>
    <property type="project" value="TreeGrafter"/>
</dbReference>
<evidence type="ECO:0000256" key="6">
    <source>
        <dbReference type="ARBA" id="ARBA00022664"/>
    </source>
</evidence>
<dbReference type="GO" id="GO:0036002">
    <property type="term" value="F:pre-mRNA binding"/>
    <property type="evidence" value="ECO:0007669"/>
    <property type="project" value="TreeGrafter"/>
</dbReference>
<evidence type="ECO:0000256" key="15">
    <source>
        <dbReference type="PROSITE-ProRule" id="PRU00176"/>
    </source>
</evidence>
<evidence type="ECO:0000256" key="14">
    <source>
        <dbReference type="ARBA" id="ARBA00030793"/>
    </source>
</evidence>
<keyword evidence="5" id="KW-0963">Cytoplasm</keyword>
<keyword evidence="7 16" id="KW-0479">Metal-binding</keyword>
<dbReference type="GO" id="GO:0008270">
    <property type="term" value="F:zinc ion binding"/>
    <property type="evidence" value="ECO:0007669"/>
    <property type="project" value="UniProtKB-KW"/>
</dbReference>
<dbReference type="GO" id="GO:0071007">
    <property type="term" value="C:U2-type catalytic step 2 spliceosome"/>
    <property type="evidence" value="ECO:0007669"/>
    <property type="project" value="TreeGrafter"/>
</dbReference>
<dbReference type="CDD" id="cd12224">
    <property type="entry name" value="RRM_RBM22"/>
    <property type="match status" value="1"/>
</dbReference>
<dbReference type="InterPro" id="IPR048995">
    <property type="entry name" value="STL11/RBM22-like_N"/>
</dbReference>
<dbReference type="OrthoDB" id="10259600at2759"/>
<dbReference type="SMART" id="SM00356">
    <property type="entry name" value="ZnF_C3H1"/>
    <property type="match status" value="1"/>
</dbReference>
<dbReference type="InterPro" id="IPR035979">
    <property type="entry name" value="RBD_domain_sf"/>
</dbReference>
<dbReference type="InterPro" id="IPR000571">
    <property type="entry name" value="Znf_CCCH"/>
</dbReference>
<dbReference type="AlphaFoldDB" id="A0A7R9Q648"/>
<evidence type="ECO:0000256" key="10">
    <source>
        <dbReference type="ARBA" id="ARBA00022833"/>
    </source>
</evidence>
<evidence type="ECO:0000256" key="16">
    <source>
        <dbReference type="PROSITE-ProRule" id="PRU00723"/>
    </source>
</evidence>
<keyword evidence="6" id="KW-0507">mRNA processing</keyword>
<dbReference type="SUPFAM" id="SSF54928">
    <property type="entry name" value="RNA-binding domain, RBD"/>
    <property type="match status" value="1"/>
</dbReference>
<protein>
    <recommendedName>
        <fullName evidence="4">Pre-mRNA-splicing factor RBM22</fullName>
    </recommendedName>
    <alternativeName>
        <fullName evidence="14">RNA-binding motif protein 22</fullName>
    </alternativeName>
</protein>
<evidence type="ECO:0000313" key="19">
    <source>
        <dbReference type="EMBL" id="CAD7633738.1"/>
    </source>
</evidence>
<dbReference type="Proteomes" id="UP000759131">
    <property type="component" value="Unassembled WGS sequence"/>
</dbReference>
<evidence type="ECO:0000256" key="7">
    <source>
        <dbReference type="ARBA" id="ARBA00022723"/>
    </source>
</evidence>
<evidence type="ECO:0000256" key="12">
    <source>
        <dbReference type="ARBA" id="ARBA00023187"/>
    </source>
</evidence>
<dbReference type="SUPFAM" id="SSF90229">
    <property type="entry name" value="CCCH zinc finger"/>
    <property type="match status" value="1"/>
</dbReference>
<evidence type="ECO:0000256" key="2">
    <source>
        <dbReference type="ARBA" id="ARBA00004496"/>
    </source>
</evidence>
<dbReference type="InterPro" id="IPR000504">
    <property type="entry name" value="RRM_dom"/>
</dbReference>
<sequence>MRIMTEKFGAQCKVCNRPFTTFRWCPGLKMRYKKTEICQTCARAKNICQTCLLDLQYGLPVQVRDQLLNTKLDIPKSDVNREFFSQNLDIAVANSDATEAFGALKSAPPSDVLAKLARNSPYYKRNRPHICSFWVKGECKRGDECPYRHEKPNDPEDPLSDQNIKDRYFGVNDPVAEKLLKRASEIPRPSAPEDKSITTIYVGNVGPMVEEKDLRDYFYQFGEIRGVTCIPRQNCAFVQYTSRAAAELAVDKSYQKLVIHGQKLTIRWGKSQAKRGAGADGEDSVGGAKKAAQLAPVPGLPIGAPDYFGLGHSSGGGGPSAAAGAPPAAINIPQLAPPIIGAPALNQAIHYPSQDPNRMGSVGIKLPAYNRD</sequence>
<accession>A0A7R9Q648</accession>
<keyword evidence="20" id="KW-1185">Reference proteome</keyword>
<keyword evidence="10 16" id="KW-0862">Zinc</keyword>
<evidence type="ECO:0000313" key="20">
    <source>
        <dbReference type="Proteomes" id="UP000759131"/>
    </source>
</evidence>
<evidence type="ECO:0000256" key="5">
    <source>
        <dbReference type="ARBA" id="ARBA00022490"/>
    </source>
</evidence>
<keyword evidence="8" id="KW-0747">Spliceosome</keyword>
<organism evidence="19">
    <name type="scientific">Medioppia subpectinata</name>
    <dbReference type="NCBI Taxonomy" id="1979941"/>
    <lineage>
        <taxon>Eukaryota</taxon>
        <taxon>Metazoa</taxon>
        <taxon>Ecdysozoa</taxon>
        <taxon>Arthropoda</taxon>
        <taxon>Chelicerata</taxon>
        <taxon>Arachnida</taxon>
        <taxon>Acari</taxon>
        <taxon>Acariformes</taxon>
        <taxon>Sarcoptiformes</taxon>
        <taxon>Oribatida</taxon>
        <taxon>Brachypylina</taxon>
        <taxon>Oppioidea</taxon>
        <taxon>Oppiidae</taxon>
        <taxon>Medioppia</taxon>
    </lineage>
</organism>
<proteinExistence type="inferred from homology"/>
<dbReference type="PROSITE" id="PS50103">
    <property type="entry name" value="ZF_C3H1"/>
    <property type="match status" value="1"/>
</dbReference>
<evidence type="ECO:0000256" key="4">
    <source>
        <dbReference type="ARBA" id="ARBA00020031"/>
    </source>
</evidence>
<dbReference type="PANTHER" id="PTHR14089">
    <property type="entry name" value="PRE-MRNA-SPLICING FACTOR RBM22"/>
    <property type="match status" value="1"/>
</dbReference>
<dbReference type="GO" id="GO:0017070">
    <property type="term" value="F:U6 snRNA binding"/>
    <property type="evidence" value="ECO:0007669"/>
    <property type="project" value="TreeGrafter"/>
</dbReference>
<comment type="similarity">
    <text evidence="3">Belongs to the SLT11 family.</text>
</comment>
<dbReference type="Gene3D" id="3.30.70.330">
    <property type="match status" value="1"/>
</dbReference>
<reference evidence="19" key="1">
    <citation type="submission" date="2020-11" db="EMBL/GenBank/DDBJ databases">
        <authorList>
            <person name="Tran Van P."/>
        </authorList>
    </citation>
    <scope>NUCLEOTIDE SEQUENCE</scope>
</reference>
<evidence type="ECO:0000259" key="18">
    <source>
        <dbReference type="PROSITE" id="PS50103"/>
    </source>
</evidence>
<evidence type="ECO:0000256" key="11">
    <source>
        <dbReference type="ARBA" id="ARBA00022884"/>
    </source>
</evidence>
<comment type="subcellular location">
    <subcellularLocation>
        <location evidence="2">Cytoplasm</location>
    </subcellularLocation>
    <subcellularLocation>
        <location evidence="1">Nucleus</location>
    </subcellularLocation>
</comment>
<dbReference type="InterPro" id="IPR057674">
    <property type="entry name" value="Znf-CCCH_RBM22"/>
</dbReference>
<dbReference type="SMART" id="SM00360">
    <property type="entry name" value="RRM"/>
    <property type="match status" value="1"/>
</dbReference>
<dbReference type="Pfam" id="PF25584">
    <property type="entry name" value="zf-CCCH_RBM22"/>
    <property type="match status" value="1"/>
</dbReference>
<evidence type="ECO:0000256" key="8">
    <source>
        <dbReference type="ARBA" id="ARBA00022728"/>
    </source>
</evidence>
<dbReference type="EMBL" id="OC867851">
    <property type="protein sequence ID" value="CAD7633738.1"/>
    <property type="molecule type" value="Genomic_DNA"/>
</dbReference>
<dbReference type="GO" id="GO:0071006">
    <property type="term" value="C:U2-type catalytic step 1 spliceosome"/>
    <property type="evidence" value="ECO:0007669"/>
    <property type="project" value="TreeGrafter"/>
</dbReference>
<dbReference type="Pfam" id="PF21369">
    <property type="entry name" value="STL11_N"/>
    <property type="match status" value="1"/>
</dbReference>
<dbReference type="Pfam" id="PF00076">
    <property type="entry name" value="RRM_1"/>
    <property type="match status" value="1"/>
</dbReference>
<gene>
    <name evidence="19" type="ORF">OSB1V03_LOCUS14134</name>
</gene>
<dbReference type="InterPro" id="IPR012677">
    <property type="entry name" value="Nucleotide-bd_a/b_plait_sf"/>
</dbReference>
<feature type="domain" description="C3H1-type" evidence="18">
    <location>
        <begin position="125"/>
        <end position="152"/>
    </location>
</feature>
<evidence type="ECO:0000256" key="3">
    <source>
        <dbReference type="ARBA" id="ARBA00007781"/>
    </source>
</evidence>
<keyword evidence="9 16" id="KW-0863">Zinc-finger</keyword>